<dbReference type="KEGG" id="cre:CHLRE_08g380763v5"/>
<dbReference type="RefSeq" id="XP_042922258.1">
    <property type="nucleotide sequence ID" value="XM_043065258.1"/>
</dbReference>
<protein>
    <submittedName>
        <fullName evidence="1">Uncharacterized protein</fullName>
    </submittedName>
</protein>
<dbReference type="RefSeq" id="XP_042922259.1">
    <property type="nucleotide sequence ID" value="XM_043065257.1"/>
</dbReference>
<dbReference type="EMBL" id="CM008969">
    <property type="protein sequence ID" value="PNW80166.1"/>
    <property type="molecule type" value="Genomic_DNA"/>
</dbReference>
<sequence>MPAPQPHRLQLSHHLQHLVEVATEALARGVLSGLQRPAVWRCWARWSRRRTLRVCPPVVVSDPRGITVRRLPPVWQWGAAAGGGCCWLAAAAAGSGYCGGGCGGYCWRWRLLLAVAAAAGGGCGGGGGCCWRRLQRLLLAAAAAATAGGGCSGCCWRRRACMGAGSCTTRIHV</sequence>
<organism evidence="1 2">
    <name type="scientific">Chlamydomonas reinhardtii</name>
    <name type="common">Chlamydomonas smithii</name>
    <dbReference type="NCBI Taxonomy" id="3055"/>
    <lineage>
        <taxon>Eukaryota</taxon>
        <taxon>Viridiplantae</taxon>
        <taxon>Chlorophyta</taxon>
        <taxon>core chlorophytes</taxon>
        <taxon>Chlorophyceae</taxon>
        <taxon>CS clade</taxon>
        <taxon>Chlamydomonadales</taxon>
        <taxon>Chlamydomonadaceae</taxon>
        <taxon>Chlamydomonas</taxon>
    </lineage>
</organism>
<proteinExistence type="predicted"/>
<dbReference type="Gramene" id="PNW80165">
    <property type="protein sequence ID" value="PNW80165"/>
    <property type="gene ID" value="CHLRE_08g380763v5"/>
</dbReference>
<dbReference type="EMBL" id="CM008969">
    <property type="protein sequence ID" value="PNW80165.1"/>
    <property type="molecule type" value="Genomic_DNA"/>
</dbReference>
<dbReference type="AlphaFoldDB" id="A0A2K3DI09"/>
<dbReference type="Gramene" id="PNW80166">
    <property type="protein sequence ID" value="PNW80166"/>
    <property type="gene ID" value="CHLRE_08g380763v5"/>
</dbReference>
<accession>A0A2K3DI09</accession>
<reference evidence="1" key="2">
    <citation type="submission" date="2017-07" db="EMBL/GenBank/DDBJ databases">
        <title>WGS assembly of Chlamydomonas reinhardtii.</title>
        <authorList>
            <consortium name="Chlamydomonas Annotation Team"/>
            <consortium name="JGI Annotation Team"/>
            <person name="Merchant S.S."/>
            <person name="Prochnik S.E."/>
            <person name="Vallon O."/>
            <person name="Harris E.H."/>
            <person name="Karpowicz S.J."/>
            <person name="Witman G.B."/>
            <person name="Terry A."/>
            <person name="Salamov A."/>
            <person name="Fritz-Laylin L.K."/>
            <person name="Marechal-Drouard L."/>
            <person name="Marshall W.F."/>
            <person name="Qu L.H."/>
            <person name="Nelson D.R."/>
            <person name="Sanderfoot A.A."/>
            <person name="Spalding M.H."/>
            <person name="Kapitonov V.V."/>
            <person name="Ren Q."/>
            <person name="Ferris P."/>
            <person name="Lindquist E."/>
            <person name="Shapiro H."/>
            <person name="Lucas S.M."/>
            <person name="Grimwood J."/>
            <person name="Schmutz J."/>
            <person name="Grigoriev I.V."/>
            <person name="Rokhsar D.S."/>
        </authorList>
    </citation>
    <scope>NUCLEOTIDE SEQUENCE</scope>
    <source>
        <strain evidence="1">CC-503 cw92 mt+</strain>
    </source>
</reference>
<gene>
    <name evidence="1" type="ORF">CHLRE_08g380763v5</name>
</gene>
<dbReference type="GeneID" id="66054500"/>
<evidence type="ECO:0000313" key="1">
    <source>
        <dbReference type="EMBL" id="PNW80166.1"/>
    </source>
</evidence>
<reference evidence="1 2" key="1">
    <citation type="journal article" date="2007" name="Science">
        <title>The Chlamydomonas genome reveals the evolution of key animal and plant functions.</title>
        <authorList>
            <person name="Merchant S.S."/>
            <person name="Prochnik S.E."/>
            <person name="Vallon O."/>
            <person name="Harris E.H."/>
            <person name="Karpowicz S.J."/>
            <person name="Witman G.B."/>
            <person name="Terry A."/>
            <person name="Salamov A."/>
            <person name="Fritz-Laylin L.K."/>
            <person name="Marechal-Drouard L."/>
            <person name="Marshall W.F."/>
            <person name="Qu L.H."/>
            <person name="Nelson D.R."/>
            <person name="Sanderfoot A.A."/>
            <person name="Spalding M.H."/>
            <person name="Kapitonov V.V."/>
            <person name="Ren Q."/>
            <person name="Ferris P."/>
            <person name="Lindquist E."/>
            <person name="Shapiro H."/>
            <person name="Lucas S.M."/>
            <person name="Grimwood J."/>
            <person name="Schmutz J."/>
            <person name="Cardol P."/>
            <person name="Cerutti H."/>
            <person name="Chanfreau G."/>
            <person name="Chen C.L."/>
            <person name="Cognat V."/>
            <person name="Croft M.T."/>
            <person name="Dent R."/>
            <person name="Dutcher S."/>
            <person name="Fernandez E."/>
            <person name="Fukuzawa H."/>
            <person name="Gonzalez-Ballester D."/>
            <person name="Gonzalez-Halphen D."/>
            <person name="Hallmann A."/>
            <person name="Hanikenne M."/>
            <person name="Hippler M."/>
            <person name="Inwood W."/>
            <person name="Jabbari K."/>
            <person name="Kalanon M."/>
            <person name="Kuras R."/>
            <person name="Lefebvre P.A."/>
            <person name="Lemaire S.D."/>
            <person name="Lobanov A.V."/>
            <person name="Lohr M."/>
            <person name="Manuell A."/>
            <person name="Meier I."/>
            <person name="Mets L."/>
            <person name="Mittag M."/>
            <person name="Mittelmeier T."/>
            <person name="Moroney J.V."/>
            <person name="Moseley J."/>
            <person name="Napoli C."/>
            <person name="Nedelcu A.M."/>
            <person name="Niyogi K."/>
            <person name="Novoselov S.V."/>
            <person name="Paulsen I.T."/>
            <person name="Pazour G."/>
            <person name="Purton S."/>
            <person name="Ral J.P."/>
            <person name="Riano-Pachon D.M."/>
            <person name="Riekhof W."/>
            <person name="Rymarquis L."/>
            <person name="Schroda M."/>
            <person name="Stern D."/>
            <person name="Umen J."/>
            <person name="Willows R."/>
            <person name="Wilson N."/>
            <person name="Zimmer S.L."/>
            <person name="Allmer J."/>
            <person name="Balk J."/>
            <person name="Bisova K."/>
            <person name="Chen C.J."/>
            <person name="Elias M."/>
            <person name="Gendler K."/>
            <person name="Hauser C."/>
            <person name="Lamb M.R."/>
            <person name="Ledford H."/>
            <person name="Long J.C."/>
            <person name="Minagawa J."/>
            <person name="Page M.D."/>
            <person name="Pan J."/>
            <person name="Pootakham W."/>
            <person name="Roje S."/>
            <person name="Rose A."/>
            <person name="Stahlberg E."/>
            <person name="Terauchi A.M."/>
            <person name="Yang P."/>
            <person name="Ball S."/>
            <person name="Bowler C."/>
            <person name="Dieckmann C.L."/>
            <person name="Gladyshev V.N."/>
            <person name="Green P."/>
            <person name="Jorgensen R."/>
            <person name="Mayfield S."/>
            <person name="Mueller-Roeber B."/>
            <person name="Rajamani S."/>
            <person name="Sayre R.T."/>
            <person name="Brokstein P."/>
            <person name="Dubchak I."/>
            <person name="Goodstein D."/>
            <person name="Hornick L."/>
            <person name="Huang Y.W."/>
            <person name="Jhaveri J."/>
            <person name="Luo Y."/>
            <person name="Martinez D."/>
            <person name="Ngau W.C."/>
            <person name="Otillar B."/>
            <person name="Poliakov A."/>
            <person name="Porter A."/>
            <person name="Szajkowski L."/>
            <person name="Werner G."/>
            <person name="Zhou K."/>
            <person name="Grigoriev I.V."/>
            <person name="Rokhsar D.S."/>
            <person name="Grossman A.R."/>
        </authorList>
    </citation>
    <scope>NUCLEOTIDE SEQUENCE [LARGE SCALE GENOMIC DNA]</scope>
    <source>
        <strain evidence="2">CC-503</strain>
        <strain evidence="1">CC-503 cw92 mt+</strain>
    </source>
</reference>
<keyword evidence="2" id="KW-1185">Reference proteome</keyword>
<dbReference type="Proteomes" id="UP000006906">
    <property type="component" value="Chromosome 8"/>
</dbReference>
<evidence type="ECO:0000313" key="2">
    <source>
        <dbReference type="Proteomes" id="UP000006906"/>
    </source>
</evidence>
<name>A0A2K3DI09_CHLRE</name>